<evidence type="ECO:0000256" key="5">
    <source>
        <dbReference type="ARBA" id="ARBA00022692"/>
    </source>
</evidence>
<dbReference type="RefSeq" id="WP_007745204.1">
    <property type="nucleotide sequence ID" value="NZ_CM001398.1"/>
</dbReference>
<dbReference type="GO" id="GO:0005886">
    <property type="term" value="C:plasma membrane"/>
    <property type="evidence" value="ECO:0007669"/>
    <property type="project" value="UniProtKB-SubCell"/>
</dbReference>
<comment type="function">
    <text evidence="8">Required for CpsD phosphorylation. Involved in the regulation of capsular polysaccharide biosynthesis. May be part of a complex that directs the coordinated polymerization and export to the cell surface of the capsular polysaccharide.</text>
</comment>
<gene>
    <name evidence="11" type="ORF">OKIT_0615</name>
</gene>
<comment type="similarity">
    <text evidence="2">Belongs to the CpsC/CapA family.</text>
</comment>
<dbReference type="PANTHER" id="PTHR32309">
    <property type="entry name" value="TYROSINE-PROTEIN KINASE"/>
    <property type="match status" value="1"/>
</dbReference>
<dbReference type="InterPro" id="IPR050445">
    <property type="entry name" value="Bact_polysacc_biosynth/exp"/>
</dbReference>
<dbReference type="STRING" id="336988.NT96_05640"/>
<evidence type="ECO:0000313" key="12">
    <source>
        <dbReference type="Proteomes" id="UP000004959"/>
    </source>
</evidence>
<dbReference type="eggNOG" id="COG3944">
    <property type="taxonomic scope" value="Bacteria"/>
</dbReference>
<proteinExistence type="inferred from homology"/>
<comment type="subcellular location">
    <subcellularLocation>
        <location evidence="1">Cell membrane</location>
        <topology evidence="1">Multi-pass membrane protein</topology>
    </subcellularLocation>
</comment>
<keyword evidence="6 9" id="KW-1133">Transmembrane helix</keyword>
<evidence type="ECO:0000313" key="11">
    <source>
        <dbReference type="EMBL" id="EHN58728.1"/>
    </source>
</evidence>
<keyword evidence="5 9" id="KW-0812">Transmembrane</keyword>
<evidence type="ECO:0000256" key="7">
    <source>
        <dbReference type="ARBA" id="ARBA00023136"/>
    </source>
</evidence>
<keyword evidence="4" id="KW-1003">Cell membrane</keyword>
<organism evidence="11 12">
    <name type="scientific">Oenococcus kitaharae DSM 17330</name>
    <dbReference type="NCBI Taxonomy" id="1045004"/>
    <lineage>
        <taxon>Bacteria</taxon>
        <taxon>Bacillati</taxon>
        <taxon>Bacillota</taxon>
        <taxon>Bacilli</taxon>
        <taxon>Lactobacillales</taxon>
        <taxon>Lactobacillaceae</taxon>
        <taxon>Oenococcus</taxon>
    </lineage>
</organism>
<evidence type="ECO:0000256" key="4">
    <source>
        <dbReference type="ARBA" id="ARBA00022475"/>
    </source>
</evidence>
<dbReference type="InterPro" id="IPR003856">
    <property type="entry name" value="LPS_length_determ_N"/>
</dbReference>
<feature type="transmembrane region" description="Helical" evidence="9">
    <location>
        <begin position="176"/>
        <end position="194"/>
    </location>
</feature>
<evidence type="ECO:0000256" key="2">
    <source>
        <dbReference type="ARBA" id="ARBA00006683"/>
    </source>
</evidence>
<dbReference type="Pfam" id="PF02706">
    <property type="entry name" value="Wzz"/>
    <property type="match status" value="1"/>
</dbReference>
<keyword evidence="12" id="KW-1185">Reference proteome</keyword>
<name>G9WJC2_9LACO</name>
<feature type="domain" description="Polysaccharide chain length determinant N-terminal" evidence="10">
    <location>
        <begin position="5"/>
        <end position="97"/>
    </location>
</feature>
<comment type="caution">
    <text evidence="11">The sequence shown here is derived from an EMBL/GenBank/DDBJ whole genome shotgun (WGS) entry which is preliminary data.</text>
</comment>
<evidence type="ECO:0000256" key="6">
    <source>
        <dbReference type="ARBA" id="ARBA00022989"/>
    </source>
</evidence>
<accession>G9WJC2</accession>
<dbReference type="Proteomes" id="UP000004959">
    <property type="component" value="Chromosome"/>
</dbReference>
<dbReference type="PANTHER" id="PTHR32309:SF31">
    <property type="entry name" value="CAPSULAR EXOPOLYSACCHARIDE FAMILY"/>
    <property type="match status" value="1"/>
</dbReference>
<evidence type="ECO:0000259" key="10">
    <source>
        <dbReference type="Pfam" id="PF02706"/>
    </source>
</evidence>
<sequence length="202" mass="21889">MKTYSLLDLLKLLIKKWWIWLLAAIIFAGFGFAYSRMAAFRTYHANAVLTISHNYSNFGDNDKKNSDANALDLTQSDILLQNSIQALIKNSAITDDAKKTVAFSSGDVTVTSPDNSVLMHISASAANKRKAVRIVNALAASTKKVLPRILPAAGKVIVAQKATNTVRETGPSTRKFTLIGAALGLVLSGAVLLWNDIKDKLK</sequence>
<keyword evidence="7 9" id="KW-0472">Membrane</keyword>
<dbReference type="AlphaFoldDB" id="G9WJC2"/>
<evidence type="ECO:0000256" key="8">
    <source>
        <dbReference type="ARBA" id="ARBA00045736"/>
    </source>
</evidence>
<evidence type="ECO:0000256" key="9">
    <source>
        <dbReference type="SAM" id="Phobius"/>
    </source>
</evidence>
<dbReference type="PATRIC" id="fig|1045004.4.peg.615"/>
<protein>
    <recommendedName>
        <fullName evidence="3">Capsular polysaccharide biosynthesis protein CpsC</fullName>
    </recommendedName>
</protein>
<feature type="transmembrane region" description="Helical" evidence="9">
    <location>
        <begin position="17"/>
        <end position="34"/>
    </location>
</feature>
<evidence type="ECO:0000256" key="1">
    <source>
        <dbReference type="ARBA" id="ARBA00004651"/>
    </source>
</evidence>
<dbReference type="EMBL" id="AFVZ01000001">
    <property type="protein sequence ID" value="EHN58728.1"/>
    <property type="molecule type" value="Genomic_DNA"/>
</dbReference>
<dbReference type="OrthoDB" id="2152064at2"/>
<reference evidence="11 12" key="1">
    <citation type="journal article" date="2012" name="PLoS ONE">
        <title>Functional divergence in the genus oenococcus as predicted by genome sequencing of the newly-described species, Oenococcus kitaharae.</title>
        <authorList>
            <person name="Borneman A.R."/>
            <person name="McCarthy J.M."/>
            <person name="Chambers P.J."/>
            <person name="Bartowsky E.J."/>
        </authorList>
    </citation>
    <scope>NUCLEOTIDE SEQUENCE [LARGE SCALE GENOMIC DNA]</scope>
    <source>
        <strain evidence="12">DSM17330</strain>
    </source>
</reference>
<evidence type="ECO:0000256" key="3">
    <source>
        <dbReference type="ARBA" id="ARBA00020739"/>
    </source>
</evidence>
<dbReference type="HOGENOM" id="CLU_1353529_0_0_9"/>